<evidence type="ECO:0000256" key="5">
    <source>
        <dbReference type="ARBA" id="ARBA00022741"/>
    </source>
</evidence>
<dbReference type="PROSITE" id="PS00211">
    <property type="entry name" value="ABC_TRANSPORTER_1"/>
    <property type="match status" value="1"/>
</dbReference>
<evidence type="ECO:0000313" key="11">
    <source>
        <dbReference type="Proteomes" id="UP001314681"/>
    </source>
</evidence>
<evidence type="ECO:0000256" key="1">
    <source>
        <dbReference type="ARBA" id="ARBA00022448"/>
    </source>
</evidence>
<dbReference type="GO" id="GO:0005524">
    <property type="term" value="F:ATP binding"/>
    <property type="evidence" value="ECO:0007669"/>
    <property type="project" value="UniProtKB-KW"/>
</dbReference>
<dbReference type="Gene3D" id="3.40.50.300">
    <property type="entry name" value="P-loop containing nucleotide triphosphate hydrolases"/>
    <property type="match status" value="2"/>
</dbReference>
<evidence type="ECO:0000313" key="10">
    <source>
        <dbReference type="EMBL" id="MBU9725913.1"/>
    </source>
</evidence>
<dbReference type="PANTHER" id="PTHR43790:SF3">
    <property type="entry name" value="D-ALLOSE IMPORT ATP-BINDING PROTEIN ALSA-RELATED"/>
    <property type="match status" value="1"/>
</dbReference>
<evidence type="ECO:0000259" key="9">
    <source>
        <dbReference type="PROSITE" id="PS50893"/>
    </source>
</evidence>
<dbReference type="SUPFAM" id="SSF52540">
    <property type="entry name" value="P-loop containing nucleoside triphosphate hydrolases"/>
    <property type="match status" value="2"/>
</dbReference>
<keyword evidence="6 10" id="KW-0067">ATP-binding</keyword>
<dbReference type="EMBL" id="JAHQCX010000004">
    <property type="protein sequence ID" value="MBU9725913.1"/>
    <property type="molecule type" value="Genomic_DNA"/>
</dbReference>
<dbReference type="InterPro" id="IPR050107">
    <property type="entry name" value="ABC_carbohydrate_import_ATPase"/>
</dbReference>
<organism evidence="10 11">
    <name type="scientific">Diplocloster modestus</name>
    <dbReference type="NCBI Taxonomy" id="2850322"/>
    <lineage>
        <taxon>Bacteria</taxon>
        <taxon>Bacillati</taxon>
        <taxon>Bacillota</taxon>
        <taxon>Clostridia</taxon>
        <taxon>Lachnospirales</taxon>
        <taxon>Lachnospiraceae</taxon>
        <taxon>Diplocloster</taxon>
    </lineage>
</organism>
<evidence type="ECO:0000256" key="3">
    <source>
        <dbReference type="ARBA" id="ARBA00022597"/>
    </source>
</evidence>
<keyword evidence="3" id="KW-0762">Sugar transport</keyword>
<dbReference type="Pfam" id="PF00005">
    <property type="entry name" value="ABC_tran"/>
    <property type="match status" value="2"/>
</dbReference>
<evidence type="ECO:0000256" key="2">
    <source>
        <dbReference type="ARBA" id="ARBA00022475"/>
    </source>
</evidence>
<accession>A0ABS6K604</accession>
<keyword evidence="4" id="KW-0677">Repeat</keyword>
<protein>
    <submittedName>
        <fullName evidence="10">Sugar ABC transporter ATP-binding protein</fullName>
    </submittedName>
</protein>
<proteinExistence type="predicted"/>
<dbReference type="PROSITE" id="PS50893">
    <property type="entry name" value="ABC_TRANSPORTER_2"/>
    <property type="match status" value="2"/>
</dbReference>
<evidence type="ECO:0000256" key="4">
    <source>
        <dbReference type="ARBA" id="ARBA00022737"/>
    </source>
</evidence>
<dbReference type="InterPro" id="IPR003593">
    <property type="entry name" value="AAA+_ATPase"/>
</dbReference>
<dbReference type="SMART" id="SM00382">
    <property type="entry name" value="AAA"/>
    <property type="match status" value="2"/>
</dbReference>
<evidence type="ECO:0000256" key="7">
    <source>
        <dbReference type="ARBA" id="ARBA00022967"/>
    </source>
</evidence>
<sequence>MEDYVLQLHNISKSFPGVKALDEVSFAVKRGSVHALVGENGAGKSTLMKILYGNYKADQGEIEIDGRPAVIDHPLKAQELGLSIIFQELNLIESLSIAENIYLGRMKQFKRHGMISWPRVYEEAREALKKVGSGLEVSMKVERLSVAEKQMVEIAKALTFNAKVILMDEPSATLTEKEQEILYRVIADLKAEGVTVVYISHRMEEIFRICDTVTIIRDGKIVDTDEIAHLNNETIIKKMVGREMKNIYPKIHHNPGPEVLKVEQISRKGIARDVSFSVHAGEILGIAGLVGAGRTEVCRMIFGADYRDSGKIYMDQNEISVNSPKDAIRNGIAYLTEDRKKDGVILSFSVAMNITMTNLRKSSGRFLLNRKKEDQNISELIDQFHIKTPSPRQKVMNLSGGNQQKIIVSKWLNTDAKVFIFDEPTRGIDVGSKFEIYQIMNQIIEQGKSILLISSDLPEILALSNRVIVMREGQISGELRNDQITSENVLRLAI</sequence>
<dbReference type="PANTHER" id="PTHR43790">
    <property type="entry name" value="CARBOHYDRATE TRANSPORT ATP-BINDING PROTEIN MG119-RELATED"/>
    <property type="match status" value="1"/>
</dbReference>
<evidence type="ECO:0000256" key="8">
    <source>
        <dbReference type="ARBA" id="ARBA00023136"/>
    </source>
</evidence>
<keyword evidence="2" id="KW-1003">Cell membrane</keyword>
<dbReference type="InterPro" id="IPR017871">
    <property type="entry name" value="ABC_transporter-like_CS"/>
</dbReference>
<keyword evidence="11" id="KW-1185">Reference proteome</keyword>
<dbReference type="CDD" id="cd03216">
    <property type="entry name" value="ABC_Carb_Monos_I"/>
    <property type="match status" value="1"/>
</dbReference>
<keyword evidence="8" id="KW-0472">Membrane</keyword>
<dbReference type="Proteomes" id="UP001314681">
    <property type="component" value="Unassembled WGS sequence"/>
</dbReference>
<keyword evidence="5" id="KW-0547">Nucleotide-binding</keyword>
<keyword evidence="1" id="KW-0813">Transport</keyword>
<dbReference type="InterPro" id="IPR003439">
    <property type="entry name" value="ABC_transporter-like_ATP-bd"/>
</dbReference>
<evidence type="ECO:0000256" key="6">
    <source>
        <dbReference type="ARBA" id="ARBA00022840"/>
    </source>
</evidence>
<gene>
    <name evidence="10" type="ORF">KTH90_07785</name>
</gene>
<feature type="domain" description="ABC transporter" evidence="9">
    <location>
        <begin position="6"/>
        <end position="243"/>
    </location>
</feature>
<reference evidence="10 11" key="1">
    <citation type="submission" date="2021-06" db="EMBL/GenBank/DDBJ databases">
        <title>Description of novel taxa of the family Lachnospiraceae.</title>
        <authorList>
            <person name="Chaplin A.V."/>
            <person name="Sokolova S.R."/>
            <person name="Pikina A.P."/>
            <person name="Korzhanova M."/>
            <person name="Belova V."/>
            <person name="Korostin D."/>
            <person name="Efimov B.A."/>
        </authorList>
    </citation>
    <scope>NUCLEOTIDE SEQUENCE [LARGE SCALE GENOMIC DNA]</scope>
    <source>
        <strain evidence="10 11">ASD4241</strain>
    </source>
</reference>
<dbReference type="InterPro" id="IPR027417">
    <property type="entry name" value="P-loop_NTPase"/>
</dbReference>
<dbReference type="CDD" id="cd03215">
    <property type="entry name" value="ABC_Carb_Monos_II"/>
    <property type="match status" value="1"/>
</dbReference>
<name>A0ABS6K604_9FIRM</name>
<comment type="caution">
    <text evidence="10">The sequence shown here is derived from an EMBL/GenBank/DDBJ whole genome shotgun (WGS) entry which is preliminary data.</text>
</comment>
<keyword evidence="7" id="KW-1278">Translocase</keyword>
<feature type="domain" description="ABC transporter" evidence="9">
    <location>
        <begin position="254"/>
        <end position="494"/>
    </location>
</feature>